<name>A0A590UJX9_HUMAN</name>
<evidence type="ECO:0007829" key="10">
    <source>
        <dbReference type="PeptideAtlas" id="A0A590UJX9"/>
    </source>
</evidence>
<evidence type="ECO:0000259" key="7">
    <source>
        <dbReference type="Pfam" id="PF00248"/>
    </source>
</evidence>
<keyword evidence="5" id="KW-0560">Oxidoreductase</keyword>
<dbReference type="Ensembl" id="ENST00000652845.1">
    <property type="protein sequence ID" value="ENSP00000499643.1"/>
    <property type="gene ID" value="ENSG00000069424.16"/>
</dbReference>
<sequence length="124" mass="13176">MYPESTTGSPARLSLRQTGSPGMIYRNLGKSGLRVSCLGLGTWVTFGGQITDEMAEQLMTLAYDNGINLFDTAEVYAAGKYVSFHTGKSGSECLGRAGATGIPAARVPKSAHKCTLHPAFIFKL</sequence>
<evidence type="ECO:0000256" key="6">
    <source>
        <dbReference type="ARBA" id="ARBA00023136"/>
    </source>
</evidence>
<feature type="domain" description="NADP-dependent oxidoreductase" evidence="7">
    <location>
        <begin position="38"/>
        <end position="98"/>
    </location>
</feature>
<dbReference type="EMBL" id="AL035406">
    <property type="status" value="NOT_ANNOTATED_CDS"/>
    <property type="molecule type" value="Genomic_DNA"/>
</dbReference>
<dbReference type="VEuPathDB" id="HostDB:ENSG00000069424"/>
<dbReference type="GeneTree" id="ENSGT00940000157867"/>
<dbReference type="Proteomes" id="UP000005640">
    <property type="component" value="Chromosome 1"/>
</dbReference>
<dbReference type="GO" id="GO:0016491">
    <property type="term" value="F:oxidoreductase activity"/>
    <property type="evidence" value="ECO:0007669"/>
    <property type="project" value="UniProtKB-KW"/>
</dbReference>
<dbReference type="Pfam" id="PF00248">
    <property type="entry name" value="Aldo_ket_red"/>
    <property type="match status" value="1"/>
</dbReference>
<evidence type="ECO:0000256" key="3">
    <source>
        <dbReference type="ARBA" id="ARBA00022475"/>
    </source>
</evidence>
<accession>A0A590UJX9</accession>
<dbReference type="GO" id="GO:0005249">
    <property type="term" value="F:voltage-gated potassium channel activity"/>
    <property type="evidence" value="ECO:0007669"/>
    <property type="project" value="InterPro"/>
</dbReference>
<dbReference type="InterPro" id="IPR005399">
    <property type="entry name" value="K_chnl_volt-dep_bsu_KCNAB-rel"/>
</dbReference>
<dbReference type="HGNC" id="HGNC:6229">
    <property type="gene designation" value="KCNAB2"/>
</dbReference>
<dbReference type="OpenTargets" id="ENSG00000069424"/>
<protein>
    <submittedName>
        <fullName evidence="8">Potassium voltage-gated channel subfamily A regulatory beta subunit 2</fullName>
    </submittedName>
</protein>
<dbReference type="AlphaFoldDB" id="A0A590UJX9"/>
<evidence type="ECO:0000256" key="2">
    <source>
        <dbReference type="ARBA" id="ARBA00006515"/>
    </source>
</evidence>
<reference evidence="8" key="4">
    <citation type="submission" date="2025-08" db="UniProtKB">
        <authorList>
            <consortium name="Ensembl"/>
        </authorList>
    </citation>
    <scope>IDENTIFICATION</scope>
</reference>
<evidence type="ECO:0000256" key="4">
    <source>
        <dbReference type="ARBA" id="ARBA00022857"/>
    </source>
</evidence>
<organism evidence="8 9">
    <name type="scientific">Homo sapiens</name>
    <name type="common">Human</name>
    <dbReference type="NCBI Taxonomy" id="9606"/>
    <lineage>
        <taxon>Eukaryota</taxon>
        <taxon>Metazoa</taxon>
        <taxon>Chordata</taxon>
        <taxon>Craniata</taxon>
        <taxon>Vertebrata</taxon>
        <taxon>Euteleostomi</taxon>
        <taxon>Mammalia</taxon>
        <taxon>Eutheria</taxon>
        <taxon>Euarchontoglires</taxon>
        <taxon>Primates</taxon>
        <taxon>Haplorrhini</taxon>
        <taxon>Catarrhini</taxon>
        <taxon>Hominidae</taxon>
        <taxon>Homo</taxon>
    </lineage>
</organism>
<reference evidence="8 9" key="1">
    <citation type="journal article" date="2001" name="Nature">
        <title>Initial sequencing and analysis of the human genome.</title>
        <authorList>
            <consortium name="International Human Genome Sequencing Consortium"/>
            <person name="Lander E.S."/>
            <person name="Linton L.M."/>
            <person name="Birren B."/>
            <person name="Nusbaum C."/>
            <person name="Zody M.C."/>
            <person name="Baldwin J."/>
            <person name="Devon K."/>
            <person name="Dewar K."/>
            <person name="Doyle M."/>
            <person name="FitzHugh W."/>
            <person name="Funke R."/>
            <person name="Gage D."/>
            <person name="Harris K."/>
            <person name="Heaford A."/>
            <person name="Howland J."/>
            <person name="Kann L."/>
            <person name="Lehoczky J."/>
            <person name="LeVine R."/>
            <person name="McEwan P."/>
            <person name="McKernan K."/>
            <person name="Meldrim J."/>
            <person name="Mesirov J.P."/>
            <person name="Miranda C."/>
            <person name="Morris W."/>
            <person name="Naylor J."/>
            <person name="Raymond C."/>
            <person name="Rosetti M."/>
            <person name="Santos R."/>
            <person name="Sheridan A."/>
            <person name="Sougnez C."/>
            <person name="Stange-Thomann N."/>
            <person name="Stojanovic N."/>
            <person name="Subramanian A."/>
            <person name="Wyman D."/>
            <person name="Rogers J."/>
            <person name="Sulston J."/>
            <person name="Ainscough R."/>
            <person name="Beck S."/>
            <person name="Bentley D."/>
            <person name="Burton J."/>
            <person name="Clee C."/>
            <person name="Carter N."/>
            <person name="Coulson A."/>
            <person name="Deadman R."/>
            <person name="Deloukas P."/>
            <person name="Dunham A."/>
            <person name="Dunham I."/>
            <person name="Durbin R."/>
            <person name="French L."/>
            <person name="Grafham D."/>
            <person name="Gregory S."/>
            <person name="Hubbard T."/>
            <person name="Humphray S."/>
            <person name="Hunt A."/>
            <person name="Jones M."/>
            <person name="Lloyd C."/>
            <person name="McMurray A."/>
            <person name="Matthews L."/>
            <person name="Mercer S."/>
            <person name="Milne S."/>
            <person name="Mullikin J.C."/>
            <person name="Mungall A."/>
            <person name="Plumb R."/>
            <person name="Ross M."/>
            <person name="Shownkeen R."/>
            <person name="Sims S."/>
            <person name="Waterston R.H."/>
            <person name="Wilson R.K."/>
            <person name="Hillier L.W."/>
            <person name="McPherson J.D."/>
            <person name="Marra M.A."/>
            <person name="Mardis E.R."/>
            <person name="Fulton L.A."/>
            <person name="Chinwalla A.T."/>
            <person name="Pepin K.H."/>
            <person name="Gish W.R."/>
            <person name="Chissoe S.L."/>
            <person name="Wendl M.C."/>
            <person name="Delehaunty K.D."/>
            <person name="Miner T.L."/>
            <person name="Delehaunty A."/>
            <person name="Kramer J.B."/>
            <person name="Cook L.L."/>
            <person name="Fulton R.S."/>
            <person name="Johnson D.L."/>
            <person name="Minx P.J."/>
            <person name="Clifton S.W."/>
            <person name="Hawkins T."/>
            <person name="Branscomb E."/>
            <person name="Predki P."/>
            <person name="Richardson P."/>
            <person name="Wenning S."/>
            <person name="Slezak T."/>
            <person name="Doggett N."/>
            <person name="Cheng J.F."/>
            <person name="Olsen A."/>
            <person name="Lucas S."/>
            <person name="Elkin C."/>
            <person name="Uberbacher E."/>
            <person name="Frazier M."/>
            <person name="Gibbs R.A."/>
            <person name="Muzny D.M."/>
            <person name="Scherer S.E."/>
            <person name="Bouck J.B."/>
            <person name="Sodergren E.J."/>
            <person name="Worley K.C."/>
            <person name="Rives C.M."/>
            <person name="Gorrell J.H."/>
            <person name="Metzker M.L."/>
            <person name="Naylor S.L."/>
            <person name="Kucherlapati R.S."/>
            <person name="Nelson D.L."/>
            <person name="Weinstock G.M."/>
            <person name="Sakaki Y."/>
            <person name="Fujiyama A."/>
            <person name="Hattori M."/>
            <person name="Yada T."/>
            <person name="Toyoda A."/>
            <person name="Itoh T."/>
            <person name="Kawagoe C."/>
            <person name="Watanabe H."/>
            <person name="Totoki Y."/>
            <person name="Taylor T."/>
            <person name="Weissenbach J."/>
            <person name="Heilig R."/>
            <person name="Saurin W."/>
            <person name="Artiguenave F."/>
            <person name="Brottier P."/>
            <person name="Bruls T."/>
            <person name="Pelletier E."/>
            <person name="Robert C."/>
            <person name="Wincker P."/>
            <person name="Smith D.R."/>
            <person name="Doucette-Stamm L."/>
            <person name="Rubenfield M."/>
            <person name="Weinstock K."/>
            <person name="Lee H.M."/>
            <person name="Dubois J."/>
            <person name="Rosenthal A."/>
            <person name="Platzer M."/>
            <person name="Nyakatura G."/>
            <person name="Taudien S."/>
            <person name="Rump A."/>
            <person name="Yang H."/>
            <person name="Yu J."/>
            <person name="Wang J."/>
            <person name="Huang G."/>
            <person name="Gu J."/>
            <person name="Hood L."/>
            <person name="Rowen L."/>
            <person name="Madan A."/>
            <person name="Qin S."/>
            <person name="Davis R.W."/>
            <person name="Federspiel N.A."/>
            <person name="Abola A.P."/>
            <person name="Proctor M.J."/>
            <person name="Myers R.M."/>
            <person name="Schmutz J."/>
            <person name="Dickson M."/>
            <person name="Grimwood J."/>
            <person name="Cox D.R."/>
            <person name="Olson M.V."/>
            <person name="Kaul R."/>
            <person name="Raymond C."/>
            <person name="Shimizu N."/>
            <person name="Kawasaki K."/>
            <person name="Minoshima S."/>
            <person name="Evans G.A."/>
            <person name="Athanasiou M."/>
            <person name="Schultz R."/>
            <person name="Roe B.A."/>
            <person name="Chen F."/>
            <person name="Pan H."/>
            <person name="Ramser J."/>
            <person name="Lehrach H."/>
            <person name="Reinhardt R."/>
            <person name="McCombie W.R."/>
            <person name="de la Bastide M."/>
            <person name="Dedhia N."/>
            <person name="Blocker H."/>
            <person name="Hornischer K."/>
            <person name="Nordsiek G."/>
            <person name="Agarwala R."/>
            <person name="Aravind L."/>
            <person name="Bailey J.A."/>
            <person name="Bateman A."/>
            <person name="Batzoglou S."/>
            <person name="Birney E."/>
            <person name="Bork P."/>
            <person name="Brown D.G."/>
            <person name="Burge C.B."/>
            <person name="Cerutti L."/>
            <person name="Chen H.C."/>
            <person name="Church D."/>
            <person name="Clamp M."/>
            <person name="Copley R.R."/>
            <person name="Doerks T."/>
            <person name="Eddy S.R."/>
            <person name="Eichler E.E."/>
            <person name="Furey T.S."/>
            <person name="Galagan J."/>
            <person name="Gilbert J.G."/>
            <person name="Harmon C."/>
            <person name="Hayashizaki Y."/>
            <person name="Haussler D."/>
            <person name="Hermjakob H."/>
            <person name="Hokamp K."/>
            <person name="Jang W."/>
            <person name="Johnson L.S."/>
            <person name="Jones T.A."/>
            <person name="Kasif S."/>
            <person name="Kaspryzk A."/>
            <person name="Kennedy S."/>
            <person name="Kent W.J."/>
            <person name="Kitts P."/>
            <person name="Koonin E.V."/>
            <person name="Korf I."/>
            <person name="Kulp D."/>
            <person name="Lancet D."/>
            <person name="Lowe T.M."/>
            <person name="McLysaght A."/>
            <person name="Mikkelsen T."/>
            <person name="Moran J.V."/>
            <person name="Mulder N."/>
            <person name="Pollara V.J."/>
            <person name="Ponting C.P."/>
            <person name="Schuler G."/>
            <person name="Schultz J."/>
            <person name="Slater G."/>
            <person name="Smit A.F."/>
            <person name="Stupka E."/>
            <person name="Szustakowski J."/>
            <person name="Thierry-Mieg D."/>
            <person name="Thierry-Mieg J."/>
            <person name="Wagner L."/>
            <person name="Wallis J."/>
            <person name="Wheeler R."/>
            <person name="Williams A."/>
            <person name="Wolf Y.I."/>
            <person name="Wolfe K.H."/>
            <person name="Yang S.P."/>
            <person name="Yeh R.F."/>
            <person name="Collins F."/>
            <person name="Guyer M.S."/>
            <person name="Peterson J."/>
            <person name="Felsenfeld A."/>
            <person name="Wetterstrand K.A."/>
            <person name="Patrinos A."/>
            <person name="Morgan M.J."/>
            <person name="de Jong P."/>
            <person name="Catanese J.J."/>
            <person name="Osoegawa K."/>
            <person name="Shizuya H."/>
            <person name="Choi S."/>
            <person name="Chen Y.J."/>
        </authorList>
    </citation>
    <scope>NUCLEOTIDE SEQUENCE [LARGE SCALE GENOMIC DNA]</scope>
</reference>
<reference evidence="8 9" key="3">
    <citation type="journal article" date="2006" name="Nature">
        <title>The DNA sequence and biological annotation of human chromosome 1.</title>
        <authorList>
            <person name="Gregory S.G."/>
            <person name="Barlow K.F."/>
            <person name="McLay K.E."/>
            <person name="Kaul R."/>
            <person name="Swarbreck D."/>
            <person name="Dunham A."/>
            <person name="Scott C.E."/>
            <person name="Howe K.L."/>
            <person name="Woodfine K."/>
            <person name="Spencer C.C."/>
            <person name="Jones M.C."/>
            <person name="Gillson C."/>
            <person name="Searle S."/>
            <person name="Zhou Y."/>
            <person name="Kokocinski F."/>
            <person name="McDonald L."/>
            <person name="Evans R."/>
            <person name="Phillips K."/>
            <person name="Atkinson A."/>
            <person name="Cooper R."/>
            <person name="Jones C."/>
            <person name="Hall R.E."/>
            <person name="Andrews T.D."/>
            <person name="Lloyd C."/>
            <person name="Ainscough R."/>
            <person name="Almeida J.P."/>
            <person name="Ambrose K.D."/>
            <person name="Anderson F."/>
            <person name="Andrew R.W."/>
            <person name="Ashwell R.I."/>
            <person name="Aubin K."/>
            <person name="Babbage A.K."/>
            <person name="Bagguley C.L."/>
            <person name="Bailey J."/>
            <person name="Beasley H."/>
            <person name="Bethel G."/>
            <person name="Bird C.P."/>
            <person name="Bray-Allen S."/>
            <person name="Brown J.Y."/>
            <person name="Brown A.J."/>
            <person name="Buckley D."/>
            <person name="Burton J."/>
            <person name="Bye J."/>
            <person name="Carder C."/>
            <person name="Chapman J.C."/>
            <person name="Clark S.Y."/>
            <person name="Clarke G."/>
            <person name="Clee C."/>
            <person name="Cobley V."/>
            <person name="Collier R.E."/>
            <person name="Corby N."/>
            <person name="Coville G.J."/>
            <person name="Davies J."/>
            <person name="Deadman R."/>
            <person name="Dunn M."/>
            <person name="Earthrowl M."/>
            <person name="Ellington A.G."/>
            <person name="Errington H."/>
            <person name="Frankish A."/>
            <person name="Frankland J."/>
            <person name="French L."/>
            <person name="Garner P."/>
            <person name="Garnett J."/>
            <person name="Gay L."/>
            <person name="Ghori M.R."/>
            <person name="Gibson R."/>
            <person name="Gilby L.M."/>
            <person name="Gillett W."/>
            <person name="Glithero R.J."/>
            <person name="Grafham D.V."/>
            <person name="Griffiths C."/>
            <person name="Griffiths-Jones S."/>
            <person name="Grocock R."/>
            <person name="Hammond S."/>
            <person name="Harrison E.S."/>
            <person name="Hart E."/>
            <person name="Haugen E."/>
            <person name="Heath P.D."/>
            <person name="Holmes S."/>
            <person name="Holt K."/>
            <person name="Howden P.J."/>
            <person name="Hunt A.R."/>
            <person name="Hunt S.E."/>
            <person name="Hunter G."/>
            <person name="Isherwood J."/>
            <person name="James R."/>
            <person name="Johnson C."/>
            <person name="Johnson D."/>
            <person name="Joy A."/>
            <person name="Kay M."/>
            <person name="Kershaw J.K."/>
            <person name="Kibukawa M."/>
            <person name="Kimberley A.M."/>
            <person name="King A."/>
            <person name="Knights A.J."/>
            <person name="Lad H."/>
            <person name="Laird G."/>
            <person name="Lawlor S."/>
            <person name="Leongamornlert D.A."/>
            <person name="Lloyd D.M."/>
            <person name="Loveland J."/>
            <person name="Lovell J."/>
            <person name="Lush M.J."/>
            <person name="Lyne R."/>
            <person name="Martin S."/>
            <person name="Mashreghi-Mohammadi M."/>
            <person name="Matthews L."/>
            <person name="Matthews N.S."/>
            <person name="McLaren S."/>
            <person name="Milne S."/>
            <person name="Mistry S."/>
            <person name="Moore M.J."/>
            <person name="Nickerson T."/>
            <person name="O'Dell C.N."/>
            <person name="Oliver K."/>
            <person name="Palmeiri A."/>
            <person name="Palmer S.A."/>
            <person name="Parker A."/>
            <person name="Patel D."/>
            <person name="Pearce A.V."/>
            <person name="Peck A.I."/>
            <person name="Pelan S."/>
            <person name="Phelps K."/>
            <person name="Phillimore B.J."/>
            <person name="Plumb R."/>
            <person name="Rajan J."/>
            <person name="Raymond C."/>
            <person name="Rouse G."/>
            <person name="Saenphimmachak C."/>
            <person name="Sehra H.K."/>
            <person name="Sheridan E."/>
            <person name="Shownkeen R."/>
            <person name="Sims S."/>
            <person name="Skuce C.D."/>
            <person name="Smith M."/>
            <person name="Steward C."/>
            <person name="Subramanian S."/>
            <person name="Sycamore N."/>
            <person name="Tracey A."/>
            <person name="Tromans A."/>
            <person name="Van Helmond Z."/>
            <person name="Wall M."/>
            <person name="Wallis J.M."/>
            <person name="White S."/>
            <person name="Whitehead S.L."/>
            <person name="Wilkinson J.E."/>
            <person name="Willey D.L."/>
            <person name="Williams H."/>
            <person name="Wilming L."/>
            <person name="Wray P.W."/>
            <person name="Wu Z."/>
            <person name="Coulson A."/>
            <person name="Vaudin M."/>
            <person name="Sulston J.E."/>
            <person name="Durbin R."/>
            <person name="Hubbard T."/>
            <person name="Wooster R."/>
            <person name="Dunham I."/>
            <person name="Carter N.P."/>
            <person name="McVean G."/>
            <person name="Ross M.T."/>
            <person name="Harrow J."/>
            <person name="Olson M.V."/>
            <person name="Beck S."/>
            <person name="Rogers J."/>
            <person name="Bentley D.R."/>
            <person name="Banerjee R."/>
            <person name="Bryant S.P."/>
            <person name="Burford D.C."/>
            <person name="Burrill W.D."/>
            <person name="Clegg S.M."/>
            <person name="Dhami P."/>
            <person name="Dovey O."/>
            <person name="Faulkner L.M."/>
            <person name="Gribble S.M."/>
            <person name="Langford C.F."/>
            <person name="Pandian R.D."/>
            <person name="Porter K.M."/>
            <person name="Prigmore E."/>
        </authorList>
    </citation>
    <scope>NUCLEOTIDE SEQUENCE [LARGE SCALE GENOMIC DNA]</scope>
</reference>
<comment type="similarity">
    <text evidence="2">Belongs to the shaker potassium channel beta subunit family.</text>
</comment>
<evidence type="ECO:0007829" key="11">
    <source>
        <dbReference type="ProteomicsDB" id="A0A590UJX9"/>
    </source>
</evidence>
<evidence type="ECO:0000313" key="8">
    <source>
        <dbReference type="Ensembl" id="ENSP00000499643.1"/>
    </source>
</evidence>
<gene>
    <name evidence="8" type="primary">KCNAB2</name>
</gene>
<evidence type="ECO:0000256" key="5">
    <source>
        <dbReference type="ARBA" id="ARBA00023002"/>
    </source>
</evidence>
<dbReference type="SMR" id="A0A590UJX9"/>
<dbReference type="GO" id="GO:0005886">
    <property type="term" value="C:plasma membrane"/>
    <property type="evidence" value="ECO:0007669"/>
    <property type="project" value="UniProtKB-SubCell"/>
</dbReference>
<dbReference type="MassIVE" id="A0A590UJX9"/>
<dbReference type="Gene3D" id="3.20.20.100">
    <property type="entry name" value="NADP-dependent oxidoreductase domain"/>
    <property type="match status" value="1"/>
</dbReference>
<dbReference type="InterPro" id="IPR023210">
    <property type="entry name" value="NADP_OxRdtase_dom"/>
</dbReference>
<dbReference type="PRINTS" id="PR01579">
    <property type="entry name" value="KCNAB2CHANEL"/>
</dbReference>
<dbReference type="InterPro" id="IPR036812">
    <property type="entry name" value="NAD(P)_OxRdtase_dom_sf"/>
</dbReference>
<keyword evidence="10 11" id="KW-1267">Proteomics identification</keyword>
<dbReference type="Bgee" id="ENSG00000069424">
    <property type="expression patterns" value="Expressed in Brodmann (1909) area 10 and 169 other cell types or tissues"/>
</dbReference>
<evidence type="ECO:0000256" key="1">
    <source>
        <dbReference type="ARBA" id="ARBA00004413"/>
    </source>
</evidence>
<dbReference type="OrthoDB" id="1720422at2759"/>
<proteinExistence type="evidence at protein level"/>
<dbReference type="InterPro" id="IPR005401">
    <property type="entry name" value="K_chnl_volt-dep_bsu_KCNAB2"/>
</dbReference>
<dbReference type="PANTHER" id="PTHR43150">
    <property type="entry name" value="HYPERKINETIC, ISOFORM M"/>
    <property type="match status" value="1"/>
</dbReference>
<dbReference type="Antibodypedia" id="4538">
    <property type="antibodies" value="167 antibodies from 26 providers"/>
</dbReference>
<keyword evidence="4" id="KW-0521">NADP</keyword>
<keyword evidence="3" id="KW-1003">Cell membrane</keyword>
<comment type="subcellular location">
    <subcellularLocation>
        <location evidence="1">Cell membrane</location>
        <topology evidence="1">Peripheral membrane protein</topology>
        <orientation evidence="1">Cytoplasmic side</orientation>
    </subcellularLocation>
</comment>
<keyword evidence="9" id="KW-1185">Reference proteome</keyword>
<keyword evidence="6" id="KW-0472">Membrane</keyword>
<dbReference type="ExpressionAtlas" id="A0A590UJX9">
    <property type="expression patterns" value="baseline and differential"/>
</dbReference>
<reference evidence="8 9" key="2">
    <citation type="journal article" date="2004" name="Nature">
        <title>Finishing the euchromatic sequence of the human genome.</title>
        <authorList>
            <consortium name="International Human Genome Sequencing Consortium"/>
        </authorList>
    </citation>
    <scope>NUCLEOTIDE SEQUENCE [LARGE SCALE GENOMIC DNA]</scope>
</reference>
<dbReference type="SUPFAM" id="SSF51430">
    <property type="entry name" value="NAD(P)-linked oxidoreductase"/>
    <property type="match status" value="1"/>
</dbReference>
<evidence type="ECO:0000313" key="9">
    <source>
        <dbReference type="Proteomes" id="UP000005640"/>
    </source>
</evidence>
<reference evidence="8" key="5">
    <citation type="submission" date="2025-09" db="UniProtKB">
        <authorList>
            <consortium name="Ensembl"/>
        </authorList>
    </citation>
    <scope>IDENTIFICATION</scope>
</reference>
<dbReference type="PANTHER" id="PTHR43150:SF1">
    <property type="entry name" value="VOLTAGE-GATED POTASSIUM CHANNEL SUBUNIT BETA-2"/>
    <property type="match status" value="1"/>
</dbReference>